<sequence length="343" mass="36198">MQAMTVVPGRPDTAATSWLPEPGADDGDVLVEGLAVGICATDREIVRGGHGSPPPGQRNLVLGHESLGRVLSAPDGDIAVGDLVVGIVRRPDDCSCCRAGNWDFCRTGNYLERGIEGAHGYGSERWRAPAEYLVRVAPDLADTGVLLEPTSVVAKAWEQIDHIRGRSGHDGRTALITGAGPIGLLAALLAVQRGYETHVYDRVEGGTKPDLVRALGGTYHCGEASDLPVRPDAVVEATGAASLLADLVNLVAPNAVICLTGISTGTRAVLPGDELNNRLVLRNGVVLGSVNAARRHYEQAGAALAAADQDWLHRLLNRRVPLANWPAALDRRTDDVKVVVDLT</sequence>
<evidence type="ECO:0000313" key="7">
    <source>
        <dbReference type="EMBL" id="KAA5836913.1"/>
    </source>
</evidence>
<feature type="domain" description="Glucose dehydrogenase C-terminal" evidence="6">
    <location>
        <begin position="141"/>
        <end position="342"/>
    </location>
</feature>
<proteinExistence type="predicted"/>
<dbReference type="CDD" id="cd08230">
    <property type="entry name" value="glucose_DH"/>
    <property type="match status" value="1"/>
</dbReference>
<dbReference type="OrthoDB" id="3987021at2"/>
<dbReference type="SUPFAM" id="SSF50129">
    <property type="entry name" value="GroES-like"/>
    <property type="match status" value="1"/>
</dbReference>
<dbReference type="Gene3D" id="3.40.50.720">
    <property type="entry name" value="NAD(P)-binding Rossmann-like Domain"/>
    <property type="match status" value="1"/>
</dbReference>
<evidence type="ECO:0000259" key="5">
    <source>
        <dbReference type="Pfam" id="PF08240"/>
    </source>
</evidence>
<dbReference type="PANTHER" id="PTHR43189:SF2">
    <property type="entry name" value="GLUCOSE 1-DEHYDROGENASE"/>
    <property type="match status" value="1"/>
</dbReference>
<dbReference type="AlphaFoldDB" id="A0A5M7C594"/>
<evidence type="ECO:0000259" key="6">
    <source>
        <dbReference type="Pfam" id="PF16912"/>
    </source>
</evidence>
<dbReference type="PANTHER" id="PTHR43189">
    <property type="entry name" value="ZINC-TYPE ALCOHOL DEHYDROGENASE-LIKE PROTEIN C1198.01-RELATED"/>
    <property type="match status" value="1"/>
</dbReference>
<dbReference type="Pfam" id="PF16912">
    <property type="entry name" value="Glu_dehyd_C"/>
    <property type="match status" value="1"/>
</dbReference>
<dbReference type="SUPFAM" id="SSF51735">
    <property type="entry name" value="NAD(P)-binding Rossmann-fold domains"/>
    <property type="match status" value="1"/>
</dbReference>
<comment type="caution">
    <text evidence="7">The sequence shown here is derived from an EMBL/GenBank/DDBJ whole genome shotgun (WGS) entry which is preliminary data.</text>
</comment>
<dbReference type="GO" id="GO:0016491">
    <property type="term" value="F:oxidoreductase activity"/>
    <property type="evidence" value="ECO:0007669"/>
    <property type="project" value="UniProtKB-KW"/>
</dbReference>
<evidence type="ECO:0000256" key="4">
    <source>
        <dbReference type="ARBA" id="ARBA00023002"/>
    </source>
</evidence>
<dbReference type="InterPro" id="IPR011032">
    <property type="entry name" value="GroES-like_sf"/>
</dbReference>
<evidence type="ECO:0000256" key="1">
    <source>
        <dbReference type="ARBA" id="ARBA00001947"/>
    </source>
</evidence>
<dbReference type="Pfam" id="PF08240">
    <property type="entry name" value="ADH_N"/>
    <property type="match status" value="1"/>
</dbReference>
<dbReference type="Gene3D" id="3.90.180.10">
    <property type="entry name" value="Medium-chain alcohol dehydrogenases, catalytic domain"/>
    <property type="match status" value="1"/>
</dbReference>
<dbReference type="EMBL" id="VWPH01000002">
    <property type="protein sequence ID" value="KAA5836913.1"/>
    <property type="molecule type" value="Genomic_DNA"/>
</dbReference>
<keyword evidence="2" id="KW-0479">Metal-binding</keyword>
<keyword evidence="4" id="KW-0560">Oxidoreductase</keyword>
<keyword evidence="8" id="KW-1185">Reference proteome</keyword>
<comment type="cofactor">
    <cofactor evidence="1">
        <name>Zn(2+)</name>
        <dbReference type="ChEBI" id="CHEBI:29105"/>
    </cofactor>
</comment>
<feature type="domain" description="Alcohol dehydrogenase-like N-terminal" evidence="5">
    <location>
        <begin position="26"/>
        <end position="136"/>
    </location>
</feature>
<reference evidence="7 8" key="1">
    <citation type="submission" date="2019-09" db="EMBL/GenBank/DDBJ databases">
        <title>Draft genome sequence of the thermophilic Saccharopolyspora hirsuta VKM Ac-666T.</title>
        <authorList>
            <person name="Lobastova T.G."/>
            <person name="Fokina V."/>
            <person name="Bragin E.Y."/>
            <person name="Shtratnikova V.Y."/>
            <person name="Starodumova I.P."/>
            <person name="Tarlachkov S.V."/>
            <person name="Donova M.V."/>
        </authorList>
    </citation>
    <scope>NUCLEOTIDE SEQUENCE [LARGE SCALE GENOMIC DNA]</scope>
    <source>
        <strain evidence="7 8">VKM Ac-666</strain>
    </source>
</reference>
<dbReference type="InterPro" id="IPR013154">
    <property type="entry name" value="ADH-like_N"/>
</dbReference>
<name>A0A5M7C594_SACHI</name>
<keyword evidence="3" id="KW-0862">Zinc</keyword>
<evidence type="ECO:0000313" key="8">
    <source>
        <dbReference type="Proteomes" id="UP000323946"/>
    </source>
</evidence>
<dbReference type="Proteomes" id="UP000323946">
    <property type="component" value="Unassembled WGS sequence"/>
</dbReference>
<dbReference type="GO" id="GO:0046872">
    <property type="term" value="F:metal ion binding"/>
    <property type="evidence" value="ECO:0007669"/>
    <property type="project" value="UniProtKB-KW"/>
</dbReference>
<protein>
    <submittedName>
        <fullName evidence="7">Glucose 1-dehydrogenase</fullName>
    </submittedName>
</protein>
<dbReference type="InterPro" id="IPR036291">
    <property type="entry name" value="NAD(P)-bd_dom_sf"/>
</dbReference>
<evidence type="ECO:0000256" key="3">
    <source>
        <dbReference type="ARBA" id="ARBA00022833"/>
    </source>
</evidence>
<accession>A0A5M7C594</accession>
<evidence type="ECO:0000256" key="2">
    <source>
        <dbReference type="ARBA" id="ARBA00022723"/>
    </source>
</evidence>
<gene>
    <name evidence="7" type="ORF">F1721_03480</name>
</gene>
<organism evidence="7 8">
    <name type="scientific">Saccharopolyspora hirsuta</name>
    <dbReference type="NCBI Taxonomy" id="1837"/>
    <lineage>
        <taxon>Bacteria</taxon>
        <taxon>Bacillati</taxon>
        <taxon>Actinomycetota</taxon>
        <taxon>Actinomycetes</taxon>
        <taxon>Pseudonocardiales</taxon>
        <taxon>Pseudonocardiaceae</taxon>
        <taxon>Saccharopolyspora</taxon>
    </lineage>
</organism>
<dbReference type="InterPro" id="IPR031640">
    <property type="entry name" value="Glu_dehyd_C"/>
</dbReference>